<dbReference type="SUPFAM" id="SSF51735">
    <property type="entry name" value="NAD(P)-binding Rossmann-fold domains"/>
    <property type="match status" value="1"/>
</dbReference>
<evidence type="ECO:0000256" key="2">
    <source>
        <dbReference type="ARBA" id="ARBA00022857"/>
    </source>
</evidence>
<dbReference type="Gene3D" id="3.40.50.720">
    <property type="entry name" value="NAD(P)-binding Rossmann-like Domain"/>
    <property type="match status" value="1"/>
</dbReference>
<protein>
    <submittedName>
        <fullName evidence="4">Carbonyl reductase 1</fullName>
    </submittedName>
</protein>
<sequence length="239" mass="26172">MLVLESVDTNATGANKGIGNGIVELLVQGLKPASHWHVCLTARNEKLGMEAVKALEDRGLSVKFHQLDITDVNSRHELAEFMEASYPDGIDILVNNAGIAYKTDSTAPFGEQARVTVATTYTATVKMWTGFLSLMAKDSRLVNVASMAAMMSLRAMSKEMVAKFKGRLTLQEVDEMIASFIKHEEAGDHKKVGFQFHLRHVRSADTPVNLATLPKGVTEPYGQLVSERQVVDVDEEGPL</sequence>
<keyword evidence="2" id="KW-0521">NADP</keyword>
<organism evidence="4 5">
    <name type="scientific">Echinococcus multilocularis</name>
    <name type="common">Fox tapeworm</name>
    <dbReference type="NCBI Taxonomy" id="6211"/>
    <lineage>
        <taxon>Eukaryota</taxon>
        <taxon>Metazoa</taxon>
        <taxon>Spiralia</taxon>
        <taxon>Lophotrochozoa</taxon>
        <taxon>Platyhelminthes</taxon>
        <taxon>Cestoda</taxon>
        <taxon>Eucestoda</taxon>
        <taxon>Cyclophyllidea</taxon>
        <taxon>Taeniidae</taxon>
        <taxon>Echinococcus</taxon>
    </lineage>
</organism>
<dbReference type="Pfam" id="PF00106">
    <property type="entry name" value="adh_short"/>
    <property type="match status" value="1"/>
</dbReference>
<accession>A0A087VYW0</accession>
<reference evidence="4" key="1">
    <citation type="journal article" date="2013" name="Nature">
        <title>The genomes of four tapeworm species reveal adaptations to parasitism.</title>
        <authorList>
            <person name="Tsai I.J."/>
            <person name="Zarowiecki M."/>
            <person name="Holroyd N."/>
            <person name="Garciarrubio A."/>
            <person name="Sanchez-Flores A."/>
            <person name="Brooks K.L."/>
            <person name="Tracey A."/>
            <person name="Bobes R.J."/>
            <person name="Fragoso G."/>
            <person name="Sciutto E."/>
            <person name="Aslett M."/>
            <person name="Beasley H."/>
            <person name="Bennett H.M."/>
            <person name="Cai J."/>
            <person name="Camicia F."/>
            <person name="Clark R."/>
            <person name="Cucher M."/>
            <person name="De Silva N."/>
            <person name="Day T.A."/>
            <person name="Deplazes P."/>
            <person name="Estrada K."/>
            <person name="Fernandez C."/>
            <person name="Holland P.W."/>
            <person name="Hou J."/>
            <person name="Hu S."/>
            <person name="Huckvale T."/>
            <person name="Hung S.S."/>
            <person name="Kamenetzky L."/>
            <person name="Keane J.A."/>
            <person name="Kiss F."/>
            <person name="Koziol U."/>
            <person name="Lambert O."/>
            <person name="Liu K."/>
            <person name="Luo X."/>
            <person name="Luo Y."/>
            <person name="Macchiaroli N."/>
            <person name="Nichol S."/>
            <person name="Paps J."/>
            <person name="Parkinson J."/>
            <person name="Pouchkina-Stantcheva N."/>
            <person name="Riddiford N."/>
            <person name="Rosenzvit M."/>
            <person name="Salinas G."/>
            <person name="Wasmuth J.D."/>
            <person name="Zamanian M."/>
            <person name="Zheng Y."/>
            <person name="Cai X."/>
            <person name="Soberon X."/>
            <person name="Olson P.D."/>
            <person name="Laclette J.P."/>
            <person name="Brehm K."/>
            <person name="Berriman M."/>
            <person name="Garciarrubio A."/>
            <person name="Bobes R.J."/>
            <person name="Fragoso G."/>
            <person name="Sanchez-Flores A."/>
            <person name="Estrada K."/>
            <person name="Cevallos M.A."/>
            <person name="Morett E."/>
            <person name="Gonzalez V."/>
            <person name="Portillo T."/>
            <person name="Ochoa-Leyva A."/>
            <person name="Jose M.V."/>
            <person name="Sciutto E."/>
            <person name="Landa A."/>
            <person name="Jimenez L."/>
            <person name="Valdes V."/>
            <person name="Carrero J.C."/>
            <person name="Larralde C."/>
            <person name="Morales-Montor J."/>
            <person name="Limon-Lason J."/>
            <person name="Soberon X."/>
            <person name="Laclette J.P."/>
        </authorList>
    </citation>
    <scope>NUCLEOTIDE SEQUENCE [LARGE SCALE GENOMIC DNA]</scope>
</reference>
<dbReference type="eggNOG" id="KOG1208">
    <property type="taxonomic scope" value="Eukaryota"/>
</dbReference>
<evidence type="ECO:0000256" key="3">
    <source>
        <dbReference type="ARBA" id="ARBA00023002"/>
    </source>
</evidence>
<dbReference type="STRING" id="6211.A0A087VYW0"/>
<reference evidence="4" key="2">
    <citation type="submission" date="2015-11" db="EMBL/GenBank/DDBJ databases">
        <authorList>
            <person name="Zhang Y."/>
            <person name="Guo Z."/>
        </authorList>
    </citation>
    <scope>NUCLEOTIDE SEQUENCE</scope>
</reference>
<dbReference type="EMBL" id="LN902844">
    <property type="protein sequence ID" value="CDI97374.1"/>
    <property type="molecule type" value="Genomic_DNA"/>
</dbReference>
<evidence type="ECO:0000313" key="4">
    <source>
        <dbReference type="EMBL" id="CDI97374.1"/>
    </source>
</evidence>
<dbReference type="InterPro" id="IPR036291">
    <property type="entry name" value="NAD(P)-bd_dom_sf"/>
</dbReference>
<evidence type="ECO:0000313" key="5">
    <source>
        <dbReference type="Proteomes" id="UP000017246"/>
    </source>
</evidence>
<evidence type="ECO:0000256" key="1">
    <source>
        <dbReference type="ARBA" id="ARBA00006484"/>
    </source>
</evidence>
<gene>
    <name evidence="4" type="ORF">EmuJ_000114400</name>
</gene>
<dbReference type="AlphaFoldDB" id="A0A087VYW0"/>
<dbReference type="InterPro" id="IPR002347">
    <property type="entry name" value="SDR_fam"/>
</dbReference>
<name>A0A087VYW0_ECHMU</name>
<dbReference type="PANTHER" id="PTHR43963:SF6">
    <property type="entry name" value="CHAIN DEHYDROGENASE FAMILY PROTEIN, PUTATIVE (AFU_ORTHOLOGUE AFUA_3G15350)-RELATED"/>
    <property type="match status" value="1"/>
</dbReference>
<dbReference type="Proteomes" id="UP000017246">
    <property type="component" value="Unassembled WGS sequence"/>
</dbReference>
<dbReference type="PANTHER" id="PTHR43963">
    <property type="entry name" value="CARBONYL REDUCTASE 1-RELATED"/>
    <property type="match status" value="1"/>
</dbReference>
<dbReference type="OrthoDB" id="7289984at2759"/>
<proteinExistence type="inferred from homology"/>
<keyword evidence="5" id="KW-1185">Reference proteome</keyword>
<keyword evidence="3" id="KW-0560">Oxidoreductase</keyword>
<dbReference type="GO" id="GO:0016491">
    <property type="term" value="F:oxidoreductase activity"/>
    <property type="evidence" value="ECO:0007669"/>
    <property type="project" value="UniProtKB-KW"/>
</dbReference>
<dbReference type="PRINTS" id="PR00081">
    <property type="entry name" value="GDHRDH"/>
</dbReference>
<dbReference type="OMA" id="KHPNICI"/>
<comment type="similarity">
    <text evidence="1">Belongs to the short-chain dehydrogenases/reductases (SDR) family.</text>
</comment>